<keyword evidence="4" id="KW-0255">Endonuclease</keyword>
<dbReference type="FunFam" id="3.30.420.10:FF:000032">
    <property type="entry name" value="Retrovirus-related Pol polyprotein from transposon 297-like Protein"/>
    <property type="match status" value="1"/>
</dbReference>
<sequence length="1050" mass="117638">MGGKTTVDVIVNGRVVKALLDTGATVSVISRATVDKLGLPIRPVRDFIHAECANGQALPYLGYLTMSINLLHNPPSTCLALVVPDQDGPGAAPLLLGTNILPSLLKASGSLPESLQLPCLYSALPEGVDVSPSLCVYNNGDIDIHEIVLSNCSTNTIQIKNGAVVAQLTPVVVTDSICQMENMNDPVPSLDLSSTALSSHDQEQLNNLVKEYADIMARSELDLGHYNGVEHTIELEDPKPFKQRYRRIPPHMFEEVRDHLRQLEACGVIRPSKSQYSSPVVCCRKKDGKLRLCVDYRLLNSRTRKDNYCLPRVDEILDSLRGAKYFSRLDLKSGYHQISIREDHKPYTAFIVGPLGFWEHNRLAFGLCNSPADGVRPDPEKIAKVRDWPSPQNPKELRSFLGFAGYYRKFVEKYSEIARPLNSLLPPTRKKMDKGPSKVTKWEWEDKHEQSSQCLKNLLCAAPLLAYADFTKPFELHIDASTVAKLDATGHRWLAALAAFDFEIEYTPGVSNQDADALSRLPSGRIDIASVQAMCSVDFAPFAATMAVFAEKTEGETSPFPHISLTELRQAQNVDEILSVWMTAMRKRECPILKRTPNPAKHGIMKKNWQKFCFYRGLLHRKVEGEKPQIVLPTKYIPTVCKALHDDMGHQGYEKTLGLIRSRFFWPGMSKDVESWVHHCGRCLRFKGKPDRAPLVGIQTSEPLELVCTDFLKVDSAQNGTRYILVITDHFTRFAMAVPTRNMSAKTTAEALLTFVRNFGIPKRLHADQGANFESKVIRALCHLLGVEKSRTIPFHPMGNGSCERMNQTLISMLGSLPEHKKKDWTSYIGMLVLAYNSTKCDSTGFSPYFLMFGREPRLSVDNMFPLCSEPRGDYITNVKEALEWAWAKASENGSKAKESQKNYYDKRVRRAALILGDKVLVRNCSFEGPHKLQDKWSDDIFVVKEQPDPRTPVFVVEPVNGGRKRTLHRNLLLPVESVREDCPDVSPDIVVTRTALPSVKTNRIPGSISAMPQQMLHEDEVKGTTSELEQEDDGESDLVQIFSELSHVI</sequence>
<keyword evidence="2" id="KW-0548">Nucleotidyltransferase</keyword>
<dbReference type="InterPro" id="IPR041577">
    <property type="entry name" value="RT_RNaseH_2"/>
</dbReference>
<evidence type="ECO:0000256" key="3">
    <source>
        <dbReference type="ARBA" id="ARBA00022722"/>
    </source>
</evidence>
<dbReference type="PANTHER" id="PTHR37984:SF15">
    <property type="entry name" value="INTEGRASE CATALYTIC DOMAIN-CONTAINING PROTEIN"/>
    <property type="match status" value="1"/>
</dbReference>
<dbReference type="EMBL" id="JAWDGP010002535">
    <property type="protein sequence ID" value="KAK3782136.1"/>
    <property type="molecule type" value="Genomic_DNA"/>
</dbReference>
<dbReference type="GO" id="GO:0015074">
    <property type="term" value="P:DNA integration"/>
    <property type="evidence" value="ECO:0007669"/>
    <property type="project" value="UniProtKB-KW"/>
</dbReference>
<protein>
    <recommendedName>
        <fullName evidence="14">Integrase catalytic domain-containing protein</fullName>
    </recommendedName>
</protein>
<evidence type="ECO:0000256" key="5">
    <source>
        <dbReference type="ARBA" id="ARBA00022801"/>
    </source>
</evidence>
<keyword evidence="8" id="KW-0229">DNA integration</keyword>
<dbReference type="Pfam" id="PF17919">
    <property type="entry name" value="RT_RNaseH_2"/>
    <property type="match status" value="1"/>
</dbReference>
<gene>
    <name evidence="12" type="ORF">RRG08_032894</name>
</gene>
<dbReference type="InterPro" id="IPR041588">
    <property type="entry name" value="Integrase_H2C2"/>
</dbReference>
<dbReference type="Gene3D" id="3.10.10.10">
    <property type="entry name" value="HIV Type 1 Reverse Transcriptase, subunit A, domain 1"/>
    <property type="match status" value="1"/>
</dbReference>
<dbReference type="Gene3D" id="1.10.340.70">
    <property type="match status" value="1"/>
</dbReference>
<evidence type="ECO:0000256" key="9">
    <source>
        <dbReference type="ARBA" id="ARBA00022918"/>
    </source>
</evidence>
<dbReference type="InterPro" id="IPR001969">
    <property type="entry name" value="Aspartic_peptidase_AS"/>
</dbReference>
<evidence type="ECO:0000256" key="7">
    <source>
        <dbReference type="ARBA" id="ARBA00022884"/>
    </source>
</evidence>
<keyword evidence="3" id="KW-0540">Nuclease</keyword>
<dbReference type="GO" id="GO:0006508">
    <property type="term" value="P:proteolysis"/>
    <property type="evidence" value="ECO:0007669"/>
    <property type="project" value="InterPro"/>
</dbReference>
<dbReference type="InterPro" id="IPR036397">
    <property type="entry name" value="RNaseH_sf"/>
</dbReference>
<dbReference type="Proteomes" id="UP001283361">
    <property type="component" value="Unassembled WGS sequence"/>
</dbReference>
<evidence type="ECO:0000256" key="8">
    <source>
        <dbReference type="ARBA" id="ARBA00022908"/>
    </source>
</evidence>
<keyword evidence="9" id="KW-0695">RNA-directed DNA polymerase</keyword>
<feature type="domain" description="Integrase catalytic" evidence="11">
    <location>
        <begin position="699"/>
        <end position="856"/>
    </location>
</feature>
<dbReference type="PROSITE" id="PS50994">
    <property type="entry name" value="INTEGRASE"/>
    <property type="match status" value="1"/>
</dbReference>
<dbReference type="Pfam" id="PF00665">
    <property type="entry name" value="rve"/>
    <property type="match status" value="1"/>
</dbReference>
<dbReference type="Gene3D" id="3.30.70.270">
    <property type="match status" value="2"/>
</dbReference>
<dbReference type="InterPro" id="IPR012337">
    <property type="entry name" value="RNaseH-like_sf"/>
</dbReference>
<dbReference type="CDD" id="cd05483">
    <property type="entry name" value="retropepsin_like_bacteria"/>
    <property type="match status" value="1"/>
</dbReference>
<dbReference type="AlphaFoldDB" id="A0AAE1A7N8"/>
<dbReference type="GO" id="GO:0003723">
    <property type="term" value="F:RNA binding"/>
    <property type="evidence" value="ECO:0007669"/>
    <property type="project" value="UniProtKB-KW"/>
</dbReference>
<evidence type="ECO:0000313" key="12">
    <source>
        <dbReference type="EMBL" id="KAK3782136.1"/>
    </source>
</evidence>
<dbReference type="PANTHER" id="PTHR37984">
    <property type="entry name" value="PROTEIN CBG26694"/>
    <property type="match status" value="1"/>
</dbReference>
<evidence type="ECO:0000256" key="1">
    <source>
        <dbReference type="ARBA" id="ARBA00022679"/>
    </source>
</evidence>
<dbReference type="InterPro" id="IPR043128">
    <property type="entry name" value="Rev_trsase/Diguanyl_cyclase"/>
</dbReference>
<dbReference type="FunFam" id="1.10.340.70:FF:000001">
    <property type="entry name" value="Retrovirus-related Pol polyprotein from transposon gypsy-like Protein"/>
    <property type="match status" value="1"/>
</dbReference>
<feature type="domain" description="Peptidase A2" evidence="10">
    <location>
        <begin position="16"/>
        <end position="31"/>
    </location>
</feature>
<dbReference type="SUPFAM" id="SSF53098">
    <property type="entry name" value="Ribonuclease H-like"/>
    <property type="match status" value="1"/>
</dbReference>
<proteinExistence type="predicted"/>
<dbReference type="GO" id="GO:0004190">
    <property type="term" value="F:aspartic-type endopeptidase activity"/>
    <property type="evidence" value="ECO:0007669"/>
    <property type="project" value="InterPro"/>
</dbReference>
<evidence type="ECO:0000256" key="4">
    <source>
        <dbReference type="ARBA" id="ARBA00022759"/>
    </source>
</evidence>
<evidence type="ECO:0000256" key="2">
    <source>
        <dbReference type="ARBA" id="ARBA00022695"/>
    </source>
</evidence>
<evidence type="ECO:0000256" key="6">
    <source>
        <dbReference type="ARBA" id="ARBA00022842"/>
    </source>
</evidence>
<evidence type="ECO:0000259" key="11">
    <source>
        <dbReference type="PROSITE" id="PS50994"/>
    </source>
</evidence>
<dbReference type="InterPro" id="IPR050951">
    <property type="entry name" value="Retrovirus_Pol_polyprotein"/>
</dbReference>
<dbReference type="Pfam" id="PF17921">
    <property type="entry name" value="Integrase_H2C2"/>
    <property type="match status" value="1"/>
</dbReference>
<accession>A0AAE1A7N8</accession>
<keyword evidence="7" id="KW-0694">RNA-binding</keyword>
<dbReference type="Gene3D" id="3.30.420.10">
    <property type="entry name" value="Ribonuclease H-like superfamily/Ribonuclease H"/>
    <property type="match status" value="1"/>
</dbReference>
<dbReference type="Gene3D" id="2.40.70.10">
    <property type="entry name" value="Acid Proteases"/>
    <property type="match status" value="1"/>
</dbReference>
<dbReference type="Pfam" id="PF13975">
    <property type="entry name" value="gag-asp_proteas"/>
    <property type="match status" value="1"/>
</dbReference>
<organism evidence="12 13">
    <name type="scientific">Elysia crispata</name>
    <name type="common">lettuce slug</name>
    <dbReference type="NCBI Taxonomy" id="231223"/>
    <lineage>
        <taxon>Eukaryota</taxon>
        <taxon>Metazoa</taxon>
        <taxon>Spiralia</taxon>
        <taxon>Lophotrochozoa</taxon>
        <taxon>Mollusca</taxon>
        <taxon>Gastropoda</taxon>
        <taxon>Heterobranchia</taxon>
        <taxon>Euthyneura</taxon>
        <taxon>Panpulmonata</taxon>
        <taxon>Sacoglossa</taxon>
        <taxon>Placobranchoidea</taxon>
        <taxon>Plakobranchidae</taxon>
        <taxon>Elysia</taxon>
    </lineage>
</organism>
<evidence type="ECO:0008006" key="14">
    <source>
        <dbReference type="Google" id="ProtNLM"/>
    </source>
</evidence>
<dbReference type="FunFam" id="3.30.70.270:FF:000020">
    <property type="entry name" value="Transposon Tf2-6 polyprotein-like Protein"/>
    <property type="match status" value="1"/>
</dbReference>
<keyword evidence="6" id="KW-0460">Magnesium</keyword>
<dbReference type="InterPro" id="IPR001995">
    <property type="entry name" value="Peptidase_A2_cat"/>
</dbReference>
<dbReference type="PROSITE" id="PS00141">
    <property type="entry name" value="ASP_PROTEASE"/>
    <property type="match status" value="1"/>
</dbReference>
<comment type="caution">
    <text evidence="12">The sequence shown here is derived from an EMBL/GenBank/DDBJ whole genome shotgun (WGS) entry which is preliminary data.</text>
</comment>
<dbReference type="InterPro" id="IPR034122">
    <property type="entry name" value="Retropepsin-like_bacterial"/>
</dbReference>
<dbReference type="InterPro" id="IPR043502">
    <property type="entry name" value="DNA/RNA_pol_sf"/>
</dbReference>
<reference evidence="12" key="1">
    <citation type="journal article" date="2023" name="G3 (Bethesda)">
        <title>A reference genome for the long-term kleptoplast-retaining sea slug Elysia crispata morphotype clarki.</title>
        <authorList>
            <person name="Eastman K.E."/>
            <person name="Pendleton A.L."/>
            <person name="Shaikh M.A."/>
            <person name="Suttiyut T."/>
            <person name="Ogas R."/>
            <person name="Tomko P."/>
            <person name="Gavelis G."/>
            <person name="Widhalm J.R."/>
            <person name="Wisecaver J.H."/>
        </authorList>
    </citation>
    <scope>NUCLEOTIDE SEQUENCE</scope>
    <source>
        <strain evidence="12">ECLA1</strain>
    </source>
</reference>
<dbReference type="SUPFAM" id="SSF56672">
    <property type="entry name" value="DNA/RNA polymerases"/>
    <property type="match status" value="1"/>
</dbReference>
<dbReference type="GO" id="GO:0004519">
    <property type="term" value="F:endonuclease activity"/>
    <property type="evidence" value="ECO:0007669"/>
    <property type="project" value="UniProtKB-KW"/>
</dbReference>
<dbReference type="PROSITE" id="PS50175">
    <property type="entry name" value="ASP_PROT_RETROV"/>
    <property type="match status" value="1"/>
</dbReference>
<keyword evidence="5" id="KW-0378">Hydrolase</keyword>
<name>A0AAE1A7N8_9GAST</name>
<keyword evidence="13" id="KW-1185">Reference proteome</keyword>
<dbReference type="InterPro" id="IPR021109">
    <property type="entry name" value="Peptidase_aspartic_dom_sf"/>
</dbReference>
<dbReference type="InterPro" id="IPR001584">
    <property type="entry name" value="Integrase_cat-core"/>
</dbReference>
<dbReference type="InterPro" id="IPR000477">
    <property type="entry name" value="RT_dom"/>
</dbReference>
<dbReference type="Pfam" id="PF00078">
    <property type="entry name" value="RVT_1"/>
    <property type="match status" value="1"/>
</dbReference>
<evidence type="ECO:0000313" key="13">
    <source>
        <dbReference type="Proteomes" id="UP001283361"/>
    </source>
</evidence>
<dbReference type="SUPFAM" id="SSF50630">
    <property type="entry name" value="Acid proteases"/>
    <property type="match status" value="1"/>
</dbReference>
<dbReference type="GO" id="GO:0003964">
    <property type="term" value="F:RNA-directed DNA polymerase activity"/>
    <property type="evidence" value="ECO:0007669"/>
    <property type="project" value="UniProtKB-KW"/>
</dbReference>
<evidence type="ECO:0000259" key="10">
    <source>
        <dbReference type="PROSITE" id="PS50175"/>
    </source>
</evidence>
<dbReference type="CDD" id="cd01647">
    <property type="entry name" value="RT_LTR"/>
    <property type="match status" value="1"/>
</dbReference>
<keyword evidence="1" id="KW-0808">Transferase</keyword>